<evidence type="ECO:0000256" key="6">
    <source>
        <dbReference type="ARBA" id="ARBA00026055"/>
    </source>
</evidence>
<keyword evidence="4" id="KW-0007">Acetylation</keyword>
<evidence type="ECO:0000256" key="4">
    <source>
        <dbReference type="ARBA" id="ARBA00022990"/>
    </source>
</evidence>
<evidence type="ECO:0000259" key="8">
    <source>
        <dbReference type="PROSITE" id="PS51329"/>
    </source>
</evidence>
<dbReference type="PANTHER" id="PTHR15139:SF0">
    <property type="entry name" value="TUBULIN-SPECIFIC CHAPERONE C"/>
    <property type="match status" value="1"/>
</dbReference>
<dbReference type="PROSITE" id="PS51329">
    <property type="entry name" value="C_CAP_COFACTOR_C"/>
    <property type="match status" value="1"/>
</dbReference>
<proteinExistence type="inferred from homology"/>
<reference evidence="9" key="1">
    <citation type="submission" date="2021-01" db="EMBL/GenBank/DDBJ databases">
        <authorList>
            <person name="Corre E."/>
            <person name="Pelletier E."/>
            <person name="Niang G."/>
            <person name="Scheremetjew M."/>
            <person name="Finn R."/>
            <person name="Kale V."/>
            <person name="Holt S."/>
            <person name="Cochrane G."/>
            <person name="Meng A."/>
            <person name="Brown T."/>
            <person name="Cohen L."/>
        </authorList>
    </citation>
    <scope>NUCLEOTIDE SEQUENCE</scope>
    <source>
        <strain evidence="9">CCMP3278</strain>
    </source>
</reference>
<comment type="similarity">
    <text evidence="2">Belongs to the TBCC family.</text>
</comment>
<dbReference type="InterPro" id="IPR027684">
    <property type="entry name" value="TBCC"/>
</dbReference>
<comment type="subunit">
    <text evidence="6">Supercomplex made of cofactors A to E. Cofactors A and D function by capturing and stabilizing tubulin in a quasi-native conformation. Cofactor E binds to the cofactor D-tubulin complex; interaction with cofactor C then causes the release of tubulin polypeptides that are committed to the native state.</text>
</comment>
<dbReference type="EMBL" id="HBFP01011516">
    <property type="protein sequence ID" value="CAD8823920.1"/>
    <property type="molecule type" value="Transcribed_RNA"/>
</dbReference>
<feature type="region of interest" description="Disordered" evidence="7">
    <location>
        <begin position="118"/>
        <end position="142"/>
    </location>
</feature>
<dbReference type="AlphaFoldDB" id="A0A7S0ZJL2"/>
<dbReference type="GO" id="GO:0007023">
    <property type="term" value="P:post-chaperonin tubulin folding pathway"/>
    <property type="evidence" value="ECO:0007669"/>
    <property type="project" value="InterPro"/>
</dbReference>
<evidence type="ECO:0000256" key="1">
    <source>
        <dbReference type="ARBA" id="ARBA00004496"/>
    </source>
</evidence>
<comment type="subcellular location">
    <subcellularLocation>
        <location evidence="1">Cytoplasm</location>
    </subcellularLocation>
</comment>
<evidence type="ECO:0000256" key="5">
    <source>
        <dbReference type="ARBA" id="ARBA00023186"/>
    </source>
</evidence>
<dbReference type="InterPro" id="IPR012945">
    <property type="entry name" value="Tubulin-bd_cofactor_C_dom"/>
</dbReference>
<accession>A0A7S0ZJL2</accession>
<dbReference type="PANTHER" id="PTHR15139">
    <property type="entry name" value="TUBULIN FOLDING COFACTOR C"/>
    <property type="match status" value="1"/>
</dbReference>
<evidence type="ECO:0000256" key="2">
    <source>
        <dbReference type="ARBA" id="ARBA00008848"/>
    </source>
</evidence>
<dbReference type="InterPro" id="IPR031925">
    <property type="entry name" value="TBCC_N"/>
</dbReference>
<evidence type="ECO:0000313" key="9">
    <source>
        <dbReference type="EMBL" id="CAD8823920.1"/>
    </source>
</evidence>
<evidence type="ECO:0000256" key="3">
    <source>
        <dbReference type="ARBA" id="ARBA00022490"/>
    </source>
</evidence>
<dbReference type="InterPro" id="IPR006599">
    <property type="entry name" value="CARP_motif"/>
</dbReference>
<evidence type="ECO:0000256" key="7">
    <source>
        <dbReference type="SAM" id="MobiDB-lite"/>
    </source>
</evidence>
<dbReference type="SMART" id="SM00673">
    <property type="entry name" value="CARP"/>
    <property type="match status" value="2"/>
</dbReference>
<dbReference type="Gene3D" id="2.160.20.70">
    <property type="match status" value="1"/>
</dbReference>
<feature type="domain" description="C-CAP/cofactor C-like" evidence="8">
    <location>
        <begin position="138"/>
        <end position="291"/>
    </location>
</feature>
<dbReference type="InterPro" id="IPR017901">
    <property type="entry name" value="C-CAP_CF_C-like"/>
</dbReference>
<dbReference type="Gene3D" id="1.20.58.1250">
    <property type="entry name" value="Tubulin Binding Cofactor C, N-terminal domain"/>
    <property type="match status" value="1"/>
</dbReference>
<sequence length="652" mass="73524">MFQDKLEAKDVEEFDQLFYKKAVQLAADVESVNNAIESGGNSDFNGRLDDLFGELYQLRTFLNNMIGIFTTYDRKRYEKILKSLQVQLTNSRTTLNPASAFVFKSKQTFFDRIQAEQKQKQKKSESTTDSKESSIQEELDYSESYSKSTTTIQGVSNETIVLTDADLMENASITIRNVSDCKIYILGSGIRALRITKLSRSSLICAGISGSALLYECSSVQVRLAARQIRIHLSTQCSIYVLVPSGPIIEDCTFMKFAPYLVRYPDIDAHLRHADLDPNANRWNQVTDFSWMLSGSKQSPNWSILESEFQSVELNETDLLREKSIELSEINVKRVDVDRALEYPYWRPDSSYIFAAGQHFFLDSESESLLISNIVSYAEENACANQVDSISWDKLNVISGCDIDHGGNTIQSVTELLHRFGIELDQSDSVAARVRNSVLALGSNASPIQLKRKFGEQEVVIVLRIELQHYDVAYSPMVSGYGAIPATLVESQGTRVDMGITCLSNNQLTNMHKTEYGYSYIQLNRALIRSKHLPESEFVAARIYAYVQSNGCLSDSGRQVFVLSSIQAENRVHTELSQLDVQRWVSKQCKNTVEVFNSKGERAIHHFIAHNVLDKSRRISIEKVLRKTAFDGLVSKLEAGLDTDDFQLIAQL</sequence>
<organism evidence="9">
    <name type="scientific">Timspurckia oligopyrenoides</name>
    <dbReference type="NCBI Taxonomy" id="708627"/>
    <lineage>
        <taxon>Eukaryota</taxon>
        <taxon>Rhodophyta</taxon>
        <taxon>Bangiophyceae</taxon>
        <taxon>Porphyridiales</taxon>
        <taxon>Porphyridiaceae</taxon>
        <taxon>Timspurckia</taxon>
    </lineage>
</organism>
<dbReference type="GO" id="GO:0015631">
    <property type="term" value="F:tubulin binding"/>
    <property type="evidence" value="ECO:0007669"/>
    <property type="project" value="InterPro"/>
</dbReference>
<dbReference type="Pfam" id="PF16752">
    <property type="entry name" value="TBCC_N"/>
    <property type="match status" value="1"/>
</dbReference>
<feature type="compositionally biased region" description="Basic and acidic residues" evidence="7">
    <location>
        <begin position="118"/>
        <end position="134"/>
    </location>
</feature>
<keyword evidence="3" id="KW-0963">Cytoplasm</keyword>
<keyword evidence="5" id="KW-0143">Chaperone</keyword>
<protein>
    <recommendedName>
        <fullName evidence="8">C-CAP/cofactor C-like domain-containing protein</fullName>
    </recommendedName>
</protein>
<dbReference type="InterPro" id="IPR038397">
    <property type="entry name" value="TBCC_N_sf"/>
</dbReference>
<dbReference type="GO" id="GO:0007021">
    <property type="term" value="P:tubulin complex assembly"/>
    <property type="evidence" value="ECO:0007669"/>
    <property type="project" value="TreeGrafter"/>
</dbReference>
<name>A0A7S0ZJL2_9RHOD</name>
<dbReference type="Pfam" id="PF07986">
    <property type="entry name" value="TBCC"/>
    <property type="match status" value="1"/>
</dbReference>
<dbReference type="InterPro" id="IPR016098">
    <property type="entry name" value="CAP/MinC_C"/>
</dbReference>
<gene>
    <name evidence="9" type="ORF">TOLI1172_LOCUS8319</name>
</gene>
<dbReference type="GO" id="GO:0005737">
    <property type="term" value="C:cytoplasm"/>
    <property type="evidence" value="ECO:0007669"/>
    <property type="project" value="UniProtKB-SubCell"/>
</dbReference>